<dbReference type="Proteomes" id="UP001183420">
    <property type="component" value="Unassembled WGS sequence"/>
</dbReference>
<dbReference type="PANTHER" id="PTHR20883:SF48">
    <property type="entry name" value="ECTOINE DIOXYGENASE"/>
    <property type="match status" value="1"/>
</dbReference>
<comment type="caution">
    <text evidence="1">The sequence shown here is derived from an EMBL/GenBank/DDBJ whole genome shotgun (WGS) entry which is preliminary data.</text>
</comment>
<protein>
    <submittedName>
        <fullName evidence="1">Phytanoyl-CoA dioxygenase family protein</fullName>
    </submittedName>
</protein>
<dbReference type="Gene3D" id="2.60.120.620">
    <property type="entry name" value="q2cbj1_9rhob like domain"/>
    <property type="match status" value="1"/>
</dbReference>
<keyword evidence="1" id="KW-0560">Oxidoreductase</keyword>
<accession>A0ABU2LM73</accession>
<proteinExistence type="predicted"/>
<dbReference type="RefSeq" id="WP_311597375.1">
    <property type="nucleotide sequence ID" value="NZ_JAVREM010000007.1"/>
</dbReference>
<gene>
    <name evidence="1" type="ORF">RNC47_09685</name>
</gene>
<dbReference type="Pfam" id="PF05721">
    <property type="entry name" value="PhyH"/>
    <property type="match status" value="1"/>
</dbReference>
<organism evidence="1 2">
    <name type="scientific">Streptomyces millisiae</name>
    <dbReference type="NCBI Taxonomy" id="3075542"/>
    <lineage>
        <taxon>Bacteria</taxon>
        <taxon>Bacillati</taxon>
        <taxon>Actinomycetota</taxon>
        <taxon>Actinomycetes</taxon>
        <taxon>Kitasatosporales</taxon>
        <taxon>Streptomycetaceae</taxon>
        <taxon>Streptomyces</taxon>
    </lineage>
</organism>
<name>A0ABU2LM73_9ACTN</name>
<dbReference type="EMBL" id="JAVREM010000007">
    <property type="protein sequence ID" value="MDT0318605.1"/>
    <property type="molecule type" value="Genomic_DNA"/>
</dbReference>
<reference evidence="2" key="1">
    <citation type="submission" date="2023-07" db="EMBL/GenBank/DDBJ databases">
        <title>30 novel species of actinomycetes from the DSMZ collection.</title>
        <authorList>
            <person name="Nouioui I."/>
        </authorList>
    </citation>
    <scope>NUCLEOTIDE SEQUENCE [LARGE SCALE GENOMIC DNA]</scope>
    <source>
        <strain evidence="2">DSM 44918</strain>
    </source>
</reference>
<keyword evidence="1" id="KW-0223">Dioxygenase</keyword>
<sequence>MPTIVREPGTGLADEYARTGVVLERALLQSAEIEEIRDVFMAQVERDRSMGHDDHVPEDDVLARYPRFVHPHRHVDRPAGRLARRWMLDHRILSRVAELIGPPLGAQSMFYFKPPTARGQALHQDNLFLRAHPETCLAAWIAVDDCDAANGALRVAPGSHRYELECPKEADRSESFTTQGLELPPGMAEVQTEMRAGDVLFFHGSLVHGSGPNRTTDRFRRSLIFHYVPRSSTEIARFYNPLLTPEGDEVTVTEAADGGSCGEGWQEAAAP</sequence>
<dbReference type="PANTHER" id="PTHR20883">
    <property type="entry name" value="PHYTANOYL-COA DIOXYGENASE DOMAIN CONTAINING 1"/>
    <property type="match status" value="1"/>
</dbReference>
<evidence type="ECO:0000313" key="2">
    <source>
        <dbReference type="Proteomes" id="UP001183420"/>
    </source>
</evidence>
<dbReference type="GO" id="GO:0051213">
    <property type="term" value="F:dioxygenase activity"/>
    <property type="evidence" value="ECO:0007669"/>
    <property type="project" value="UniProtKB-KW"/>
</dbReference>
<dbReference type="InterPro" id="IPR008775">
    <property type="entry name" value="Phytyl_CoA_dOase-like"/>
</dbReference>
<dbReference type="SUPFAM" id="SSF51197">
    <property type="entry name" value="Clavaminate synthase-like"/>
    <property type="match status" value="1"/>
</dbReference>
<evidence type="ECO:0000313" key="1">
    <source>
        <dbReference type="EMBL" id="MDT0318605.1"/>
    </source>
</evidence>
<keyword evidence="2" id="KW-1185">Reference proteome</keyword>